<organism evidence="1 2">
    <name type="scientific">Winogradskyella thalassocola</name>
    <dbReference type="NCBI Taxonomy" id="262004"/>
    <lineage>
        <taxon>Bacteria</taxon>
        <taxon>Pseudomonadati</taxon>
        <taxon>Bacteroidota</taxon>
        <taxon>Flavobacteriia</taxon>
        <taxon>Flavobacteriales</taxon>
        <taxon>Flavobacteriaceae</taxon>
        <taxon>Winogradskyella</taxon>
    </lineage>
</organism>
<gene>
    <name evidence="1" type="ORF">SAMN04489796_10940</name>
</gene>
<dbReference type="AlphaFoldDB" id="A0A1G8JBP6"/>
<dbReference type="SUPFAM" id="SSF158682">
    <property type="entry name" value="TerB-like"/>
    <property type="match status" value="1"/>
</dbReference>
<dbReference type="OrthoDB" id="979732at2"/>
<name>A0A1G8JBP6_9FLAO</name>
<accession>A0A1G8JBP6</accession>
<dbReference type="EMBL" id="FNCZ01000009">
    <property type="protein sequence ID" value="SDI28688.1"/>
    <property type="molecule type" value="Genomic_DNA"/>
</dbReference>
<dbReference type="Gene3D" id="1.10.3680.10">
    <property type="entry name" value="TerB-like"/>
    <property type="match status" value="1"/>
</dbReference>
<keyword evidence="2" id="KW-1185">Reference proteome</keyword>
<dbReference type="InterPro" id="IPR029024">
    <property type="entry name" value="TerB-like"/>
</dbReference>
<evidence type="ECO:0008006" key="3">
    <source>
        <dbReference type="Google" id="ProtNLM"/>
    </source>
</evidence>
<dbReference type="RefSeq" id="WP_092470031.1">
    <property type="nucleotide sequence ID" value="NZ_FNCZ01000009.1"/>
</dbReference>
<protein>
    <recommendedName>
        <fullName evidence="3">Tellurite resistance protein TerB</fullName>
    </recommendedName>
</protein>
<proteinExistence type="predicted"/>
<evidence type="ECO:0000313" key="2">
    <source>
        <dbReference type="Proteomes" id="UP000199492"/>
    </source>
</evidence>
<reference evidence="2" key="1">
    <citation type="submission" date="2016-10" db="EMBL/GenBank/DDBJ databases">
        <authorList>
            <person name="Varghese N."/>
            <person name="Submissions S."/>
        </authorList>
    </citation>
    <scope>NUCLEOTIDE SEQUENCE [LARGE SCALE GENOMIC DNA]</scope>
    <source>
        <strain evidence="2">DSM 15363</strain>
    </source>
</reference>
<sequence>MNTKKKMTIPFYQNLGKLFYAIAAADGNVRPIEFDKLKILVKKQWLDVDDLEDTFGTDAAYQIEIVFDWLNEDEELNEKACFKDFINYKKSQSHLFTQDIRRLILKTASAIAYAFSGINKSELTLLAKLDLELKIP</sequence>
<dbReference type="STRING" id="262004.SAMN04489796_10940"/>
<dbReference type="Proteomes" id="UP000199492">
    <property type="component" value="Unassembled WGS sequence"/>
</dbReference>
<evidence type="ECO:0000313" key="1">
    <source>
        <dbReference type="EMBL" id="SDI28688.1"/>
    </source>
</evidence>